<dbReference type="EMBL" id="PDUG01000001">
    <property type="protein sequence ID" value="PIC50965.1"/>
    <property type="molecule type" value="Genomic_DNA"/>
</dbReference>
<reference evidence="2" key="1">
    <citation type="submission" date="2017-10" db="EMBL/GenBank/DDBJ databases">
        <title>Rapid genome shrinkage in a self-fertile nematode reveals novel sperm competition proteins.</title>
        <authorList>
            <person name="Yin D."/>
            <person name="Schwarz E.M."/>
            <person name="Thomas C.G."/>
            <person name="Felde R.L."/>
            <person name="Korf I.F."/>
            <person name="Cutter A.D."/>
            <person name="Schartner C.M."/>
            <person name="Ralston E.J."/>
            <person name="Meyer B.J."/>
            <person name="Haag E.S."/>
        </authorList>
    </citation>
    <scope>NUCLEOTIDE SEQUENCE [LARGE SCALE GENOMIC DNA]</scope>
    <source>
        <strain evidence="2">JU1422</strain>
    </source>
</reference>
<evidence type="ECO:0000313" key="1">
    <source>
        <dbReference type="EMBL" id="PIC50965.1"/>
    </source>
</evidence>
<accession>A0A2G5VGR0</accession>
<dbReference type="OrthoDB" id="5820270at2759"/>
<sequence>MYSSTLNPDEVRETRRYARAVISASFIASLRNVQTLQNFNASLETVRQRLSRPIIQSNDSVESSYSTTSTTPRYSTPPKIRVMTVPKEHRSKTLDEPIRPKNWSPITDGKKAITAMIDQMWNIPYAPCQYVVQFMCTVSLMNLQRHKYCVRWQNCRRSAIFYVNIDETKWETNVWVNFPGETKQHRPQTSAANFQRFLNRNLF</sequence>
<proteinExistence type="predicted"/>
<comment type="caution">
    <text evidence="1">The sequence shown here is derived from an EMBL/GenBank/DDBJ whole genome shotgun (WGS) entry which is preliminary data.</text>
</comment>
<evidence type="ECO:0000313" key="2">
    <source>
        <dbReference type="Proteomes" id="UP000230233"/>
    </source>
</evidence>
<gene>
    <name evidence="1" type="primary">Cni-W03G9.9</name>
    <name evidence="1" type="synonym">Cnig_chr_I.g1661</name>
    <name evidence="1" type="ORF">B9Z55_001661</name>
</gene>
<protein>
    <submittedName>
        <fullName evidence="1">Uncharacterized protein</fullName>
    </submittedName>
</protein>
<keyword evidence="2" id="KW-1185">Reference proteome</keyword>
<name>A0A2G5VGR0_9PELO</name>
<dbReference type="Proteomes" id="UP000230233">
    <property type="component" value="Chromosome I"/>
</dbReference>
<organism evidence="1 2">
    <name type="scientific">Caenorhabditis nigoni</name>
    <dbReference type="NCBI Taxonomy" id="1611254"/>
    <lineage>
        <taxon>Eukaryota</taxon>
        <taxon>Metazoa</taxon>
        <taxon>Ecdysozoa</taxon>
        <taxon>Nematoda</taxon>
        <taxon>Chromadorea</taxon>
        <taxon>Rhabditida</taxon>
        <taxon>Rhabditina</taxon>
        <taxon>Rhabditomorpha</taxon>
        <taxon>Rhabditoidea</taxon>
        <taxon>Rhabditidae</taxon>
        <taxon>Peloderinae</taxon>
        <taxon>Caenorhabditis</taxon>
    </lineage>
</organism>
<dbReference type="AlphaFoldDB" id="A0A2G5VGR0"/>